<dbReference type="Pfam" id="PF05721">
    <property type="entry name" value="PhyH"/>
    <property type="match status" value="1"/>
</dbReference>
<feature type="non-terminal residue" evidence="1">
    <location>
        <position position="231"/>
    </location>
</feature>
<evidence type="ECO:0000313" key="1">
    <source>
        <dbReference type="EMBL" id="SVC80028.1"/>
    </source>
</evidence>
<evidence type="ECO:0008006" key="2">
    <source>
        <dbReference type="Google" id="ProtNLM"/>
    </source>
</evidence>
<dbReference type="SUPFAM" id="SSF51197">
    <property type="entry name" value="Clavaminate synthase-like"/>
    <property type="match status" value="1"/>
</dbReference>
<dbReference type="EMBL" id="UINC01111657">
    <property type="protein sequence ID" value="SVC80028.1"/>
    <property type="molecule type" value="Genomic_DNA"/>
</dbReference>
<sequence length="231" mass="25626">MKNFFNVFGYLHMPALFTQDETVWITEEFEMSIQSVGGGRDHDGSQRTMFGGPIEHRPKLCGLLDDDRVTGLIGGVIGTDFNYASGDGNYYSGDTGWHPDGGWKQLFAVKVAFYLDPLTKDTGCLRVIPGSQHPDHWMFTGGVDPNKSNELLGVASKYFPGSIALESNPGDVVIFNHDLYHASFGGSQRRRMFTMNCTRHTSTPEDMEVQRRYLSIHTPGANKVDTGAGMY</sequence>
<dbReference type="Gene3D" id="2.60.120.620">
    <property type="entry name" value="q2cbj1_9rhob like domain"/>
    <property type="match status" value="1"/>
</dbReference>
<dbReference type="InterPro" id="IPR008775">
    <property type="entry name" value="Phytyl_CoA_dOase-like"/>
</dbReference>
<protein>
    <recommendedName>
        <fullName evidence="2">Phytanoyl-CoA dioxygenase</fullName>
    </recommendedName>
</protein>
<accession>A0A382Q515</accession>
<name>A0A382Q515_9ZZZZ</name>
<gene>
    <name evidence="1" type="ORF">METZ01_LOCUS332882</name>
</gene>
<reference evidence="1" key="1">
    <citation type="submission" date="2018-05" db="EMBL/GenBank/DDBJ databases">
        <authorList>
            <person name="Lanie J.A."/>
            <person name="Ng W.-L."/>
            <person name="Kazmierczak K.M."/>
            <person name="Andrzejewski T.M."/>
            <person name="Davidsen T.M."/>
            <person name="Wayne K.J."/>
            <person name="Tettelin H."/>
            <person name="Glass J.I."/>
            <person name="Rusch D."/>
            <person name="Podicherti R."/>
            <person name="Tsui H.-C.T."/>
            <person name="Winkler M.E."/>
        </authorList>
    </citation>
    <scope>NUCLEOTIDE SEQUENCE</scope>
</reference>
<organism evidence="1">
    <name type="scientific">marine metagenome</name>
    <dbReference type="NCBI Taxonomy" id="408172"/>
    <lineage>
        <taxon>unclassified sequences</taxon>
        <taxon>metagenomes</taxon>
        <taxon>ecological metagenomes</taxon>
    </lineage>
</organism>
<dbReference type="AlphaFoldDB" id="A0A382Q515"/>
<proteinExistence type="predicted"/>